<name>A0ABD2Q9R1_9PLAT</name>
<dbReference type="Pfam" id="PF00071">
    <property type="entry name" value="Ras"/>
    <property type="match status" value="1"/>
</dbReference>
<dbReference type="SUPFAM" id="SSF52540">
    <property type="entry name" value="P-loop containing nucleoside triphosphate hydrolases"/>
    <property type="match status" value="1"/>
</dbReference>
<comment type="caution">
    <text evidence="4">The sequence shown here is derived from an EMBL/GenBank/DDBJ whole genome shotgun (WGS) entry which is preliminary data.</text>
</comment>
<dbReference type="EMBL" id="JBJKFK010000565">
    <property type="protein sequence ID" value="KAL3316299.1"/>
    <property type="molecule type" value="Genomic_DNA"/>
</dbReference>
<evidence type="ECO:0000256" key="2">
    <source>
        <dbReference type="ARBA" id="ARBA00023134"/>
    </source>
</evidence>
<keyword evidence="1" id="KW-0547">Nucleotide-binding</keyword>
<dbReference type="InterPro" id="IPR001806">
    <property type="entry name" value="Small_GTPase"/>
</dbReference>
<dbReference type="AlphaFoldDB" id="A0ABD2Q9R1"/>
<dbReference type="SMART" id="SM00174">
    <property type="entry name" value="RHO"/>
    <property type="match status" value="1"/>
</dbReference>
<dbReference type="PANTHER" id="PTHR24072">
    <property type="entry name" value="RHO FAMILY GTPASE"/>
    <property type="match status" value="1"/>
</dbReference>
<evidence type="ECO:0000313" key="5">
    <source>
        <dbReference type="Proteomes" id="UP001626550"/>
    </source>
</evidence>
<keyword evidence="2" id="KW-0342">GTP-binding</keyword>
<sequence length="193" mass="21346">MHVILLCFSVVKPQSLWNLKRHWLPEITQKVELNLGLANKKYKGSSKRCTQKQARSGPAIILVGCKCDLRSDISYILELAKQNEEPIDERIAKCLASELGAEVYIECSSLTQKLLKKVFDLAIWLGMKAYRSVNANSTGNNRSLAVSNSSSNHHVGLSTSGTMRNGNIPCSSKRQHKVAESSSSEVNSKCHCL</sequence>
<dbReference type="InterPro" id="IPR003578">
    <property type="entry name" value="Small_GTPase_Rho"/>
</dbReference>
<protein>
    <submittedName>
        <fullName evidence="4">Uncharacterized protein</fullName>
    </submittedName>
</protein>
<accession>A0ABD2Q9R1</accession>
<reference evidence="4 5" key="1">
    <citation type="submission" date="2024-11" db="EMBL/GenBank/DDBJ databases">
        <title>Adaptive evolution of stress response genes in parasites aligns with host niche diversity.</title>
        <authorList>
            <person name="Hahn C."/>
            <person name="Resl P."/>
        </authorList>
    </citation>
    <scope>NUCLEOTIDE SEQUENCE [LARGE SCALE GENOMIC DNA]</scope>
    <source>
        <strain evidence="4">EGGRZ-B1_66</strain>
        <tissue evidence="4">Body</tissue>
    </source>
</reference>
<dbReference type="GO" id="GO:0005525">
    <property type="term" value="F:GTP binding"/>
    <property type="evidence" value="ECO:0007669"/>
    <property type="project" value="UniProtKB-KW"/>
</dbReference>
<evidence type="ECO:0000256" key="1">
    <source>
        <dbReference type="ARBA" id="ARBA00022741"/>
    </source>
</evidence>
<proteinExistence type="predicted"/>
<keyword evidence="5" id="KW-1185">Reference proteome</keyword>
<dbReference type="Gene3D" id="3.40.50.300">
    <property type="entry name" value="P-loop containing nucleotide triphosphate hydrolases"/>
    <property type="match status" value="1"/>
</dbReference>
<evidence type="ECO:0000313" key="4">
    <source>
        <dbReference type="EMBL" id="KAL3316299.1"/>
    </source>
</evidence>
<gene>
    <name evidence="4" type="ORF">Ciccas_005060</name>
</gene>
<dbReference type="Proteomes" id="UP001626550">
    <property type="component" value="Unassembled WGS sequence"/>
</dbReference>
<dbReference type="InterPro" id="IPR027417">
    <property type="entry name" value="P-loop_NTPase"/>
</dbReference>
<feature type="region of interest" description="Disordered" evidence="3">
    <location>
        <begin position="144"/>
        <end position="193"/>
    </location>
</feature>
<organism evidence="4 5">
    <name type="scientific">Cichlidogyrus casuarinus</name>
    <dbReference type="NCBI Taxonomy" id="1844966"/>
    <lineage>
        <taxon>Eukaryota</taxon>
        <taxon>Metazoa</taxon>
        <taxon>Spiralia</taxon>
        <taxon>Lophotrochozoa</taxon>
        <taxon>Platyhelminthes</taxon>
        <taxon>Monogenea</taxon>
        <taxon>Monopisthocotylea</taxon>
        <taxon>Dactylogyridea</taxon>
        <taxon>Ancyrocephalidae</taxon>
        <taxon>Cichlidogyrus</taxon>
    </lineage>
</organism>
<evidence type="ECO:0000256" key="3">
    <source>
        <dbReference type="SAM" id="MobiDB-lite"/>
    </source>
</evidence>
<feature type="compositionally biased region" description="Polar residues" evidence="3">
    <location>
        <begin position="144"/>
        <end position="172"/>
    </location>
</feature>